<keyword evidence="2" id="KW-1133">Transmembrane helix</keyword>
<keyword evidence="2" id="KW-0472">Membrane</keyword>
<reference evidence="3" key="1">
    <citation type="submission" date="2018-12" db="EMBL/GenBank/DDBJ databases">
        <title>Novel natural products biosynthetic potential of the class Ktedonobacteria.</title>
        <authorList>
            <person name="Zheng Y."/>
            <person name="Saitou A."/>
            <person name="Wang C.M."/>
            <person name="Toyoda A."/>
            <person name="Minakuchi Y."/>
            <person name="Sekiguchi Y."/>
            <person name="Ueda K."/>
            <person name="Takano H."/>
            <person name="Sakai Y."/>
            <person name="Yokota A."/>
            <person name="Yabe S."/>
        </authorList>
    </citation>
    <scope>NUCLEOTIDE SEQUENCE</scope>
    <source>
        <strain evidence="3">A3-2</strain>
    </source>
</reference>
<dbReference type="EMBL" id="AP019377">
    <property type="protein sequence ID" value="BBH92070.1"/>
    <property type="molecule type" value="Genomic_DNA"/>
</dbReference>
<keyword evidence="2" id="KW-0812">Transmembrane</keyword>
<gene>
    <name evidence="3" type="ORF">KTA_02690</name>
</gene>
<feature type="transmembrane region" description="Helical" evidence="2">
    <location>
        <begin position="64"/>
        <end position="86"/>
    </location>
</feature>
<feature type="region of interest" description="Disordered" evidence="1">
    <location>
        <begin position="1"/>
        <end position="27"/>
    </location>
</feature>
<evidence type="ECO:0000256" key="2">
    <source>
        <dbReference type="SAM" id="Phobius"/>
    </source>
</evidence>
<dbReference type="AlphaFoldDB" id="A0A455SWL5"/>
<proteinExistence type="predicted"/>
<evidence type="ECO:0000256" key="1">
    <source>
        <dbReference type="SAM" id="MobiDB-lite"/>
    </source>
</evidence>
<organism evidence="3">
    <name type="scientific">Thermogemmatispora argillosa</name>
    <dbReference type="NCBI Taxonomy" id="2045280"/>
    <lineage>
        <taxon>Bacteria</taxon>
        <taxon>Bacillati</taxon>
        <taxon>Chloroflexota</taxon>
        <taxon>Ktedonobacteria</taxon>
        <taxon>Thermogemmatisporales</taxon>
        <taxon>Thermogemmatisporaceae</taxon>
        <taxon>Thermogemmatispora</taxon>
    </lineage>
</organism>
<evidence type="ECO:0000313" key="3">
    <source>
        <dbReference type="EMBL" id="BBH92070.1"/>
    </source>
</evidence>
<accession>A0A455SWL5</accession>
<protein>
    <submittedName>
        <fullName evidence="3">Uncharacterized protein</fullName>
    </submittedName>
</protein>
<name>A0A455SWL5_9CHLR</name>
<sequence>MSADEPTILPLEATEATQFTPGGALSAETAQAGPYPYDATWELPPLPPPPPPAPKHSRKRIVTLLLLTCLVIISAGAGALAATLYWRSQPDALIALSSRSTPSLGPSPTSDVGYTANDILTDFIAAGAHPFYIQRNVTISQWSDGVFSVSVPATSSVTFADASDCSGPCDPHTMGLWVYKDDATATQAYNEVNQENSQASLHPPQVLAPVPTTIFIHARCLLLGADIHSLYVQVIKQFCR</sequence>